<feature type="compositionally biased region" description="Basic residues" evidence="1">
    <location>
        <begin position="20"/>
        <end position="29"/>
    </location>
</feature>
<feature type="compositionally biased region" description="Basic and acidic residues" evidence="1">
    <location>
        <begin position="1"/>
        <end position="15"/>
    </location>
</feature>
<dbReference type="AlphaFoldDB" id="A0A0A8XVV0"/>
<organism evidence="2">
    <name type="scientific">Arundo donax</name>
    <name type="common">Giant reed</name>
    <name type="synonym">Donax arundinaceus</name>
    <dbReference type="NCBI Taxonomy" id="35708"/>
    <lineage>
        <taxon>Eukaryota</taxon>
        <taxon>Viridiplantae</taxon>
        <taxon>Streptophyta</taxon>
        <taxon>Embryophyta</taxon>
        <taxon>Tracheophyta</taxon>
        <taxon>Spermatophyta</taxon>
        <taxon>Magnoliopsida</taxon>
        <taxon>Liliopsida</taxon>
        <taxon>Poales</taxon>
        <taxon>Poaceae</taxon>
        <taxon>PACMAD clade</taxon>
        <taxon>Arundinoideae</taxon>
        <taxon>Arundineae</taxon>
        <taxon>Arundo</taxon>
    </lineage>
</organism>
<dbReference type="EMBL" id="GBRH01281007">
    <property type="protein sequence ID" value="JAD16888.1"/>
    <property type="molecule type" value="Transcribed_RNA"/>
</dbReference>
<accession>A0A0A8XVV0</accession>
<protein>
    <submittedName>
        <fullName evidence="2">Uncharacterized protein</fullName>
    </submittedName>
</protein>
<sequence length="47" mass="5350">MEKAPLPLRRTERRSSSSPTRKRKKRRPRLATDSSTGALQGGKSTRR</sequence>
<evidence type="ECO:0000313" key="2">
    <source>
        <dbReference type="EMBL" id="JAD16888.1"/>
    </source>
</evidence>
<evidence type="ECO:0000256" key="1">
    <source>
        <dbReference type="SAM" id="MobiDB-lite"/>
    </source>
</evidence>
<reference evidence="2" key="2">
    <citation type="journal article" date="2015" name="Data Brief">
        <title>Shoot transcriptome of the giant reed, Arundo donax.</title>
        <authorList>
            <person name="Barrero R.A."/>
            <person name="Guerrero F.D."/>
            <person name="Moolhuijzen P."/>
            <person name="Goolsby J.A."/>
            <person name="Tidwell J."/>
            <person name="Bellgard S.E."/>
            <person name="Bellgard M.I."/>
        </authorList>
    </citation>
    <scope>NUCLEOTIDE SEQUENCE</scope>
    <source>
        <tissue evidence="2">Shoot tissue taken approximately 20 cm above the soil surface</tissue>
    </source>
</reference>
<name>A0A0A8XVV0_ARUDO</name>
<proteinExistence type="predicted"/>
<feature type="region of interest" description="Disordered" evidence="1">
    <location>
        <begin position="1"/>
        <end position="47"/>
    </location>
</feature>
<reference evidence="2" key="1">
    <citation type="submission" date="2014-09" db="EMBL/GenBank/DDBJ databases">
        <authorList>
            <person name="Magalhaes I.L.F."/>
            <person name="Oliveira U."/>
            <person name="Santos F.R."/>
            <person name="Vidigal T.H.D.A."/>
            <person name="Brescovit A.D."/>
            <person name="Santos A.J."/>
        </authorList>
    </citation>
    <scope>NUCLEOTIDE SEQUENCE</scope>
    <source>
        <tissue evidence="2">Shoot tissue taken approximately 20 cm above the soil surface</tissue>
    </source>
</reference>